<gene>
    <name evidence="1" type="ORF">UR21_C0003G0013</name>
</gene>
<dbReference type="AlphaFoldDB" id="A0A0G0AZJ5"/>
<name>A0A0G0AZJ5_9BACT</name>
<comment type="caution">
    <text evidence="1">The sequence shown here is derived from an EMBL/GenBank/DDBJ whole genome shotgun (WGS) entry which is preliminary data.</text>
</comment>
<proteinExistence type="predicted"/>
<sequence length="79" mass="9081">MVEIVRKYQLDDLEKRYPDAALSVREKVAVIAGRNLVFSQDLLNKELRASTQEKYDRLSKSKAWNSAWSKLAGVVVEQK</sequence>
<protein>
    <submittedName>
        <fullName evidence="1">Uncharacterized protein</fullName>
    </submittedName>
</protein>
<dbReference type="Proteomes" id="UP000034803">
    <property type="component" value="Unassembled WGS sequence"/>
</dbReference>
<evidence type="ECO:0000313" key="2">
    <source>
        <dbReference type="Proteomes" id="UP000034803"/>
    </source>
</evidence>
<dbReference type="EMBL" id="LBOI01000003">
    <property type="protein sequence ID" value="KKP31980.1"/>
    <property type="molecule type" value="Genomic_DNA"/>
</dbReference>
<reference evidence="1 2" key="1">
    <citation type="journal article" date="2015" name="Nature">
        <title>rRNA introns, odd ribosomes, and small enigmatic genomes across a large radiation of phyla.</title>
        <authorList>
            <person name="Brown C.T."/>
            <person name="Hug L.A."/>
            <person name="Thomas B.C."/>
            <person name="Sharon I."/>
            <person name="Castelle C.J."/>
            <person name="Singh A."/>
            <person name="Wilkins M.J."/>
            <person name="Williams K.H."/>
            <person name="Banfield J.F."/>
        </authorList>
    </citation>
    <scope>NUCLEOTIDE SEQUENCE [LARGE SCALE GENOMIC DNA]</scope>
</reference>
<accession>A0A0G0AZJ5</accession>
<evidence type="ECO:0000313" key="1">
    <source>
        <dbReference type="EMBL" id="KKP31980.1"/>
    </source>
</evidence>
<organism evidence="1 2">
    <name type="scientific">Candidatus Woesebacteria bacterium GW2011_GWC2_31_9</name>
    <dbReference type="NCBI Taxonomy" id="1618586"/>
    <lineage>
        <taxon>Bacteria</taxon>
        <taxon>Candidatus Woeseibacteriota</taxon>
    </lineage>
</organism>